<dbReference type="EMBL" id="JACHXR010000025">
    <property type="protein sequence ID" value="MBB3233138.1"/>
    <property type="molecule type" value="Genomic_DNA"/>
</dbReference>
<dbReference type="AlphaFoldDB" id="A0A7W5N3B4"/>
<evidence type="ECO:0000313" key="2">
    <source>
        <dbReference type="Proteomes" id="UP000518892"/>
    </source>
</evidence>
<proteinExistence type="predicted"/>
<sequence length="171" mass="19471">MIDIKTLTLLPQDAFLQASTLEIKAWWRYHRLALRFLPYDAELSIRIGELGVACERRLEALRCAAESLELGACVVLPVAQNEPEPDRANRHGFFVVDEAMADQLLQEAMTLAEEAHHFARRLLAVNGTPELERPLLEYARQKQVECIILMESQTEQQKRARSSRALHQGPV</sequence>
<dbReference type="RefSeq" id="WP_183385546.1">
    <property type="nucleotide sequence ID" value="NZ_JACHXR010000025.1"/>
</dbReference>
<evidence type="ECO:0000313" key="1">
    <source>
        <dbReference type="EMBL" id="MBB3233138.1"/>
    </source>
</evidence>
<reference evidence="1 2" key="1">
    <citation type="submission" date="2020-08" db="EMBL/GenBank/DDBJ databases">
        <title>Genomic Encyclopedia of Type Strains, Phase III (KMG-III): the genomes of soil and plant-associated and newly described type strains.</title>
        <authorList>
            <person name="Whitman W."/>
        </authorList>
    </citation>
    <scope>NUCLEOTIDE SEQUENCE [LARGE SCALE GENOMIC DNA]</scope>
    <source>
        <strain evidence="1 2">CECT 7744</strain>
    </source>
</reference>
<organism evidence="1 2">
    <name type="scientific">Halomonas stenophila</name>
    <dbReference type="NCBI Taxonomy" id="795312"/>
    <lineage>
        <taxon>Bacteria</taxon>
        <taxon>Pseudomonadati</taxon>
        <taxon>Pseudomonadota</taxon>
        <taxon>Gammaproteobacteria</taxon>
        <taxon>Oceanospirillales</taxon>
        <taxon>Halomonadaceae</taxon>
        <taxon>Halomonas</taxon>
    </lineage>
</organism>
<name>A0A7W5N3B4_9GAMM</name>
<feature type="non-terminal residue" evidence="1">
    <location>
        <position position="171"/>
    </location>
</feature>
<keyword evidence="2" id="KW-1185">Reference proteome</keyword>
<accession>A0A7W5N3B4</accession>
<protein>
    <submittedName>
        <fullName evidence="1">Uncharacterized protein</fullName>
    </submittedName>
</protein>
<dbReference type="Proteomes" id="UP000518892">
    <property type="component" value="Unassembled WGS sequence"/>
</dbReference>
<comment type="caution">
    <text evidence="1">The sequence shown here is derived from an EMBL/GenBank/DDBJ whole genome shotgun (WGS) entry which is preliminary data.</text>
</comment>
<gene>
    <name evidence="1" type="ORF">FHR97_004021</name>
</gene>